<evidence type="ECO:0000256" key="1">
    <source>
        <dbReference type="SAM" id="Phobius"/>
    </source>
</evidence>
<keyword evidence="1" id="KW-0812">Transmembrane</keyword>
<proteinExistence type="predicted"/>
<keyword evidence="1" id="KW-0472">Membrane</keyword>
<evidence type="ECO:0000313" key="2">
    <source>
        <dbReference type="EMBL" id="GAC42641.1"/>
    </source>
</evidence>
<evidence type="ECO:0000313" key="3">
    <source>
        <dbReference type="Proteomes" id="UP000029453"/>
    </source>
</evidence>
<name>M9LPW7_PAEPP</name>
<comment type="caution">
    <text evidence="2">The sequence shown here is derived from an EMBL/GenBank/DDBJ whole genome shotgun (WGS) entry which is preliminary data.</text>
</comment>
<reference evidence="2 3" key="1">
    <citation type="submission" date="2012-10" db="EMBL/GenBank/DDBJ databases">
        <title>Draft Genome Sequence of Paenibacillus popilliae ATCC 14706T.</title>
        <authorList>
            <person name="Iiyama K."/>
            <person name="Mori K."/>
            <person name="Mon H."/>
            <person name="Chieda Y."/>
            <person name="Lee J.M."/>
            <person name="Kusakabe T."/>
            <person name="Tashiro K."/>
            <person name="Asano S."/>
            <person name="Yasunaga-Aoki C."/>
            <person name="Shimizu S."/>
        </authorList>
    </citation>
    <scope>NUCLEOTIDE SEQUENCE [LARGE SCALE GENOMIC DNA]</scope>
    <source>
        <strain evidence="2 3">ATCC 14706</strain>
    </source>
</reference>
<keyword evidence="1" id="KW-1133">Transmembrane helix</keyword>
<protein>
    <submittedName>
        <fullName evidence="2">Uncharacterized protein</fullName>
    </submittedName>
</protein>
<sequence length="49" mass="5967">MDLSIAAIILRLGAISFFVFLIYFMIRLLHFFDYFIKREKRITNYTCQN</sequence>
<dbReference type="Proteomes" id="UP000029453">
    <property type="component" value="Unassembled WGS sequence"/>
</dbReference>
<accession>M9LPW7</accession>
<dbReference type="EMBL" id="BALG01000131">
    <property type="protein sequence ID" value="GAC42641.1"/>
    <property type="molecule type" value="Genomic_DNA"/>
</dbReference>
<keyword evidence="3" id="KW-1185">Reference proteome</keyword>
<dbReference type="AlphaFoldDB" id="M9LPW7"/>
<organism evidence="2 3">
    <name type="scientific">Paenibacillus popilliae ATCC 14706</name>
    <dbReference type="NCBI Taxonomy" id="1212764"/>
    <lineage>
        <taxon>Bacteria</taxon>
        <taxon>Bacillati</taxon>
        <taxon>Bacillota</taxon>
        <taxon>Bacilli</taxon>
        <taxon>Bacillales</taxon>
        <taxon>Paenibacillaceae</taxon>
        <taxon>Paenibacillus</taxon>
    </lineage>
</organism>
<gene>
    <name evidence="2" type="ORF">PPOP_1999</name>
</gene>
<feature type="transmembrane region" description="Helical" evidence="1">
    <location>
        <begin position="6"/>
        <end position="32"/>
    </location>
</feature>